<reference evidence="2 3" key="1">
    <citation type="submission" date="2016-04" db="EMBL/GenBank/DDBJ databases">
        <title>Complete genome sequence of natural rubber-degrading, novel Gram-negative bacterium, Rhizobacter gummiphilus strain NS21.</title>
        <authorList>
            <person name="Tabata M."/>
            <person name="Kasai D."/>
            <person name="Fukuda M."/>
        </authorList>
    </citation>
    <scope>NUCLEOTIDE SEQUENCE [LARGE SCALE GENOMIC DNA]</scope>
    <source>
        <strain evidence="2 3">NS21</strain>
    </source>
</reference>
<dbReference type="InterPro" id="IPR010982">
    <property type="entry name" value="Lambda_DNA-bd_dom_sf"/>
</dbReference>
<dbReference type="SMART" id="SM00530">
    <property type="entry name" value="HTH_XRE"/>
    <property type="match status" value="1"/>
</dbReference>
<dbReference type="STRING" id="946333.A4W93_13960"/>
<dbReference type="OrthoDB" id="2959414at2"/>
<evidence type="ECO:0000259" key="1">
    <source>
        <dbReference type="PROSITE" id="PS50943"/>
    </source>
</evidence>
<dbReference type="SUPFAM" id="SSF47413">
    <property type="entry name" value="lambda repressor-like DNA-binding domains"/>
    <property type="match status" value="1"/>
</dbReference>
<dbReference type="EMBL" id="CP015118">
    <property type="protein sequence ID" value="ARN23881.1"/>
    <property type="molecule type" value="Genomic_DNA"/>
</dbReference>
<gene>
    <name evidence="2" type="ORF">A4W93_13960</name>
</gene>
<dbReference type="Pfam" id="PF17765">
    <property type="entry name" value="MLTR_LBD"/>
    <property type="match status" value="1"/>
</dbReference>
<feature type="domain" description="HTH cro/C1-type" evidence="1">
    <location>
        <begin position="20"/>
        <end position="74"/>
    </location>
</feature>
<name>A0A1W6LHX1_9BURK</name>
<dbReference type="PANTHER" id="PTHR35010">
    <property type="entry name" value="BLL4672 PROTEIN-RELATED"/>
    <property type="match status" value="1"/>
</dbReference>
<organism evidence="2 3">
    <name type="scientific">Piscinibacter gummiphilus</name>
    <dbReference type="NCBI Taxonomy" id="946333"/>
    <lineage>
        <taxon>Bacteria</taxon>
        <taxon>Pseudomonadati</taxon>
        <taxon>Pseudomonadota</taxon>
        <taxon>Betaproteobacteria</taxon>
        <taxon>Burkholderiales</taxon>
        <taxon>Sphaerotilaceae</taxon>
        <taxon>Piscinibacter</taxon>
    </lineage>
</organism>
<proteinExistence type="predicted"/>
<dbReference type="Gene3D" id="3.30.450.180">
    <property type="match status" value="1"/>
</dbReference>
<dbReference type="GO" id="GO:0003677">
    <property type="term" value="F:DNA binding"/>
    <property type="evidence" value="ECO:0007669"/>
    <property type="project" value="InterPro"/>
</dbReference>
<protein>
    <submittedName>
        <fullName evidence="2">Transcriptional regulator</fullName>
    </submittedName>
</protein>
<evidence type="ECO:0000313" key="2">
    <source>
        <dbReference type="EMBL" id="ARN23881.1"/>
    </source>
</evidence>
<dbReference type="Pfam" id="PF13560">
    <property type="entry name" value="HTH_31"/>
    <property type="match status" value="1"/>
</dbReference>
<dbReference type="KEGG" id="rgu:A4W93_13960"/>
<evidence type="ECO:0000313" key="3">
    <source>
        <dbReference type="Proteomes" id="UP000193427"/>
    </source>
</evidence>
<dbReference type="RefSeq" id="WP_085754169.1">
    <property type="nucleotide sequence ID" value="NZ_BSPR01000007.1"/>
</dbReference>
<dbReference type="InterPro" id="IPR001387">
    <property type="entry name" value="Cro/C1-type_HTH"/>
</dbReference>
<dbReference type="PANTHER" id="PTHR35010:SF4">
    <property type="entry name" value="BLL5781 PROTEIN"/>
    <property type="match status" value="1"/>
</dbReference>
<dbReference type="InterPro" id="IPR041413">
    <property type="entry name" value="MLTR_LBD"/>
</dbReference>
<dbReference type="Gene3D" id="1.10.260.40">
    <property type="entry name" value="lambda repressor-like DNA-binding domains"/>
    <property type="match status" value="1"/>
</dbReference>
<accession>A0A1W6LHX1</accession>
<dbReference type="AlphaFoldDB" id="A0A1W6LHX1"/>
<dbReference type="CDD" id="cd00093">
    <property type="entry name" value="HTH_XRE"/>
    <property type="match status" value="1"/>
</dbReference>
<keyword evidence="3" id="KW-1185">Reference proteome</keyword>
<dbReference type="Proteomes" id="UP000193427">
    <property type="component" value="Chromosome"/>
</dbReference>
<sequence>MSTSLHPTPAAAARSVGDLIREWRQHRRLSQLDLAMQADISTRHLSYVETGRAAPSRAMVMHLAERLSVPLRERNVLLAAAGFAPLYRERPLADPALDAARAVVEQVLKAHEPWPALAVDRHWTLLASNATVPLFLQDVDAALLQGPVNVLRLSLHPGGVAPRIANLVSWRAHLFQRLEQQIEATSDPVLSALLQELRAYPAPEADDADAGGAALEPNAIAVPLKFRTPAGLLSFISTTTVFGTPVDITLSELALETFFPADRVTAETLRGMTT</sequence>
<dbReference type="PROSITE" id="PS50943">
    <property type="entry name" value="HTH_CROC1"/>
    <property type="match status" value="1"/>
</dbReference>